<protein>
    <submittedName>
        <fullName evidence="1">Uncharacterized protein</fullName>
    </submittedName>
</protein>
<dbReference type="EMBL" id="JAMKFB020000005">
    <property type="protein sequence ID" value="KAL0193025.1"/>
    <property type="molecule type" value="Genomic_DNA"/>
</dbReference>
<comment type="caution">
    <text evidence="1">The sequence shown here is derived from an EMBL/GenBank/DDBJ whole genome shotgun (WGS) entry which is preliminary data.</text>
</comment>
<proteinExistence type="predicted"/>
<gene>
    <name evidence="1" type="ORF">M9458_011321</name>
</gene>
<organism evidence="1 2">
    <name type="scientific">Cirrhinus mrigala</name>
    <name type="common">Mrigala</name>
    <dbReference type="NCBI Taxonomy" id="683832"/>
    <lineage>
        <taxon>Eukaryota</taxon>
        <taxon>Metazoa</taxon>
        <taxon>Chordata</taxon>
        <taxon>Craniata</taxon>
        <taxon>Vertebrata</taxon>
        <taxon>Euteleostomi</taxon>
        <taxon>Actinopterygii</taxon>
        <taxon>Neopterygii</taxon>
        <taxon>Teleostei</taxon>
        <taxon>Ostariophysi</taxon>
        <taxon>Cypriniformes</taxon>
        <taxon>Cyprinidae</taxon>
        <taxon>Labeoninae</taxon>
        <taxon>Labeonini</taxon>
        <taxon>Cirrhinus</taxon>
    </lineage>
</organism>
<evidence type="ECO:0000313" key="2">
    <source>
        <dbReference type="Proteomes" id="UP001529510"/>
    </source>
</evidence>
<feature type="non-terminal residue" evidence="1">
    <location>
        <position position="80"/>
    </location>
</feature>
<evidence type="ECO:0000313" key="1">
    <source>
        <dbReference type="EMBL" id="KAL0193025.1"/>
    </source>
</evidence>
<name>A0ABD0R5R3_CIRMR</name>
<reference evidence="1 2" key="1">
    <citation type="submission" date="2024-05" db="EMBL/GenBank/DDBJ databases">
        <title>Genome sequencing and assembly of Indian major carp, Cirrhinus mrigala (Hamilton, 1822).</title>
        <authorList>
            <person name="Mohindra V."/>
            <person name="Chowdhury L.M."/>
            <person name="Lal K."/>
            <person name="Jena J.K."/>
        </authorList>
    </citation>
    <scope>NUCLEOTIDE SEQUENCE [LARGE SCALE GENOMIC DNA]</scope>
    <source>
        <strain evidence="1">CM1030</strain>
        <tissue evidence="1">Blood</tissue>
    </source>
</reference>
<dbReference type="AlphaFoldDB" id="A0ABD0R5R3"/>
<sequence>MDKFVTRPRKRSAVEADEWKTEEPLKKYKEECEVEEDFSQPIPWQKIEAEGLDCDYSLLFDKEEADYFFNQLEEEVEYFT</sequence>
<dbReference type="Proteomes" id="UP001529510">
    <property type="component" value="Unassembled WGS sequence"/>
</dbReference>
<keyword evidence="2" id="KW-1185">Reference proteome</keyword>
<accession>A0ABD0R5R3</accession>